<dbReference type="AlphaFoldDB" id="A0A9P6L4M7"/>
<name>A0A9P6L4M7_9AGAM</name>
<reference evidence="2" key="2">
    <citation type="submission" date="2020-11" db="EMBL/GenBank/DDBJ databases">
        <authorList>
            <consortium name="DOE Joint Genome Institute"/>
            <person name="Kuo A."/>
            <person name="Miyauchi S."/>
            <person name="Kiss E."/>
            <person name="Drula E."/>
            <person name="Kohler A."/>
            <person name="Sanchez-Garcia M."/>
            <person name="Andreopoulos B."/>
            <person name="Barry K.W."/>
            <person name="Bonito G."/>
            <person name="Buee M."/>
            <person name="Carver A."/>
            <person name="Chen C."/>
            <person name="Cichocki N."/>
            <person name="Clum A."/>
            <person name="Culley D."/>
            <person name="Crous P.W."/>
            <person name="Fauchery L."/>
            <person name="Girlanda M."/>
            <person name="Hayes R."/>
            <person name="Keri Z."/>
            <person name="Labutti K."/>
            <person name="Lipzen A."/>
            <person name="Lombard V."/>
            <person name="Magnuson J."/>
            <person name="Maillard F."/>
            <person name="Morin E."/>
            <person name="Murat C."/>
            <person name="Nolan M."/>
            <person name="Ohm R."/>
            <person name="Pangilinan J."/>
            <person name="Pereira M."/>
            <person name="Perotto S."/>
            <person name="Peter M."/>
            <person name="Riley R."/>
            <person name="Sitrit Y."/>
            <person name="Stielow B."/>
            <person name="Szollosi G."/>
            <person name="Zifcakova L."/>
            <person name="Stursova M."/>
            <person name="Spatafora J.W."/>
            <person name="Tedersoo L."/>
            <person name="Vaario L.-M."/>
            <person name="Yamada A."/>
            <person name="Yan M."/>
            <person name="Wang P."/>
            <person name="Xu J."/>
            <person name="Bruns T."/>
            <person name="Baldrian P."/>
            <person name="Vilgalys R."/>
            <person name="Henrissat B."/>
            <person name="Grigoriev I.V."/>
            <person name="Hibbett D."/>
            <person name="Nagy L.G."/>
            <person name="Martin F.M."/>
        </authorList>
    </citation>
    <scope>NUCLEOTIDE SEQUENCE</scope>
    <source>
        <strain evidence="2">UH-Tt-Lm1</strain>
    </source>
</reference>
<accession>A0A9P6L4M7</accession>
<dbReference type="InterPro" id="IPR013922">
    <property type="entry name" value="Cyclin_PHO80-like"/>
</dbReference>
<comment type="caution">
    <text evidence="2">The sequence shown here is derived from an EMBL/GenBank/DDBJ whole genome shotgun (WGS) entry which is preliminary data.</text>
</comment>
<feature type="compositionally biased region" description="Polar residues" evidence="1">
    <location>
        <begin position="242"/>
        <end position="253"/>
    </location>
</feature>
<keyword evidence="3" id="KW-1185">Reference proteome</keyword>
<dbReference type="CDD" id="cd20557">
    <property type="entry name" value="CYCLIN_ScPCL1-like"/>
    <property type="match status" value="1"/>
</dbReference>
<evidence type="ECO:0000313" key="2">
    <source>
        <dbReference type="EMBL" id="KAF9783122.1"/>
    </source>
</evidence>
<dbReference type="GO" id="GO:0016538">
    <property type="term" value="F:cyclin-dependent protein serine/threonine kinase regulator activity"/>
    <property type="evidence" value="ECO:0007669"/>
    <property type="project" value="TreeGrafter"/>
</dbReference>
<dbReference type="GO" id="GO:0000307">
    <property type="term" value="C:cyclin-dependent protein kinase holoenzyme complex"/>
    <property type="evidence" value="ECO:0007669"/>
    <property type="project" value="TreeGrafter"/>
</dbReference>
<dbReference type="PANTHER" id="PTHR15615:SF10">
    <property type="entry name" value="PHO85 CYCLIN-2-RELATED"/>
    <property type="match status" value="1"/>
</dbReference>
<feature type="compositionally biased region" description="Pro residues" evidence="1">
    <location>
        <begin position="187"/>
        <end position="207"/>
    </location>
</feature>
<gene>
    <name evidence="2" type="ORF">BJ322DRAFT_136990</name>
</gene>
<evidence type="ECO:0000256" key="1">
    <source>
        <dbReference type="SAM" id="MobiDB-lite"/>
    </source>
</evidence>
<sequence>MHLPMHPDRRFHSKYLLQLLDLEVTEALVDYLAETVVCAIPTARNRPQPHQEGKLVSEFKHFAQNFVKNAPGGMRAILVAFVYVERAKSRLLTTSTRQDWGRHDLFLGAIIVASKYIIDHHIRPIIWARAAVLPGKPAIFRGRDMNVMELEFLKLHDWELGFTEEDILSHFNDIARLYNLPKRPPKRPPPPLPDVPPPPQWPSPPLPPQRTVAVPPVCYVPPRHPGAPIRGSMTRRNLLAPQHSTQPIYTTTVVHPPHNPYPRRR</sequence>
<dbReference type="OrthoDB" id="10250320at2759"/>
<proteinExistence type="predicted"/>
<protein>
    <recommendedName>
        <fullName evidence="4">Cyclin N-terminal domain-containing protein</fullName>
    </recommendedName>
</protein>
<dbReference type="GO" id="GO:0005634">
    <property type="term" value="C:nucleus"/>
    <property type="evidence" value="ECO:0007669"/>
    <property type="project" value="TreeGrafter"/>
</dbReference>
<reference evidence="2" key="1">
    <citation type="journal article" date="2020" name="Nat. Commun.">
        <title>Large-scale genome sequencing of mycorrhizal fungi provides insights into the early evolution of symbiotic traits.</title>
        <authorList>
            <person name="Miyauchi S."/>
            <person name="Kiss E."/>
            <person name="Kuo A."/>
            <person name="Drula E."/>
            <person name="Kohler A."/>
            <person name="Sanchez-Garcia M."/>
            <person name="Morin E."/>
            <person name="Andreopoulos B."/>
            <person name="Barry K.W."/>
            <person name="Bonito G."/>
            <person name="Buee M."/>
            <person name="Carver A."/>
            <person name="Chen C."/>
            <person name="Cichocki N."/>
            <person name="Clum A."/>
            <person name="Culley D."/>
            <person name="Crous P.W."/>
            <person name="Fauchery L."/>
            <person name="Girlanda M."/>
            <person name="Hayes R.D."/>
            <person name="Keri Z."/>
            <person name="LaButti K."/>
            <person name="Lipzen A."/>
            <person name="Lombard V."/>
            <person name="Magnuson J."/>
            <person name="Maillard F."/>
            <person name="Murat C."/>
            <person name="Nolan M."/>
            <person name="Ohm R.A."/>
            <person name="Pangilinan J."/>
            <person name="Pereira M.F."/>
            <person name="Perotto S."/>
            <person name="Peter M."/>
            <person name="Pfister S."/>
            <person name="Riley R."/>
            <person name="Sitrit Y."/>
            <person name="Stielow J.B."/>
            <person name="Szollosi G."/>
            <person name="Zifcakova L."/>
            <person name="Stursova M."/>
            <person name="Spatafora J.W."/>
            <person name="Tedersoo L."/>
            <person name="Vaario L.M."/>
            <person name="Yamada A."/>
            <person name="Yan M."/>
            <person name="Wang P."/>
            <person name="Xu J."/>
            <person name="Bruns T."/>
            <person name="Baldrian P."/>
            <person name="Vilgalys R."/>
            <person name="Dunand C."/>
            <person name="Henrissat B."/>
            <person name="Grigoriev I.V."/>
            <person name="Hibbett D."/>
            <person name="Nagy L.G."/>
            <person name="Martin F.M."/>
        </authorList>
    </citation>
    <scope>NUCLEOTIDE SEQUENCE</scope>
    <source>
        <strain evidence="2">UH-Tt-Lm1</strain>
    </source>
</reference>
<evidence type="ECO:0000313" key="3">
    <source>
        <dbReference type="Proteomes" id="UP000736335"/>
    </source>
</evidence>
<dbReference type="GO" id="GO:0019901">
    <property type="term" value="F:protein kinase binding"/>
    <property type="evidence" value="ECO:0007669"/>
    <property type="project" value="InterPro"/>
</dbReference>
<evidence type="ECO:0008006" key="4">
    <source>
        <dbReference type="Google" id="ProtNLM"/>
    </source>
</evidence>
<dbReference type="EMBL" id="WIUZ02000010">
    <property type="protein sequence ID" value="KAF9783122.1"/>
    <property type="molecule type" value="Genomic_DNA"/>
</dbReference>
<dbReference type="Gene3D" id="1.10.472.10">
    <property type="entry name" value="Cyclin-like"/>
    <property type="match status" value="1"/>
</dbReference>
<dbReference type="PANTHER" id="PTHR15615">
    <property type="match status" value="1"/>
</dbReference>
<feature type="region of interest" description="Disordered" evidence="1">
    <location>
        <begin position="182"/>
        <end position="207"/>
    </location>
</feature>
<organism evidence="2 3">
    <name type="scientific">Thelephora terrestris</name>
    <dbReference type="NCBI Taxonomy" id="56493"/>
    <lineage>
        <taxon>Eukaryota</taxon>
        <taxon>Fungi</taxon>
        <taxon>Dikarya</taxon>
        <taxon>Basidiomycota</taxon>
        <taxon>Agaricomycotina</taxon>
        <taxon>Agaricomycetes</taxon>
        <taxon>Thelephorales</taxon>
        <taxon>Thelephoraceae</taxon>
        <taxon>Thelephora</taxon>
    </lineage>
</organism>
<dbReference type="Proteomes" id="UP000736335">
    <property type="component" value="Unassembled WGS sequence"/>
</dbReference>
<feature type="region of interest" description="Disordered" evidence="1">
    <location>
        <begin position="238"/>
        <end position="265"/>
    </location>
</feature>